<dbReference type="AlphaFoldDB" id="A0A364K876"/>
<dbReference type="Gene3D" id="3.90.20.10">
    <property type="match status" value="2"/>
</dbReference>
<sequence length="234" mass="27807">MDNQDKFELVLKKLDGLQKDFEQFKQSAATKAELQTLRESAATVDDKTEANYVVLKSLLDGMENRINSKFQQIDTKFEQTDTKFAQIDARFEQIDARFEQIDARFEQIDARFEQIDARFEQIDARFEQIDARFEQIDSRFEQIDAKFEQIDTRFEQIDAKFEQVDAQFHMVFQQLKQLDEKVTNGFNQISHCLQDMQKVLILISERQDRQDERLNQQEKAIFIIQQKLRKLSGE</sequence>
<dbReference type="EMBL" id="QJKK01000001">
    <property type="protein sequence ID" value="RAL26494.1"/>
    <property type="molecule type" value="Genomic_DNA"/>
</dbReference>
<gene>
    <name evidence="1" type="ORF">DL897_00030</name>
</gene>
<dbReference type="RefSeq" id="WP_113657101.1">
    <property type="nucleotide sequence ID" value="NZ_KZ845663.1"/>
</dbReference>
<dbReference type="Gene3D" id="1.20.5.170">
    <property type="match status" value="1"/>
</dbReference>
<dbReference type="SUPFAM" id="SSF57997">
    <property type="entry name" value="Tropomyosin"/>
    <property type="match status" value="1"/>
</dbReference>
<dbReference type="Proteomes" id="UP000251213">
    <property type="component" value="Unassembled WGS sequence"/>
</dbReference>
<organism evidence="1 2">
    <name type="scientific">Thermoflavimicrobium daqui</name>
    <dbReference type="NCBI Taxonomy" id="2137476"/>
    <lineage>
        <taxon>Bacteria</taxon>
        <taxon>Bacillati</taxon>
        <taxon>Bacillota</taxon>
        <taxon>Bacilli</taxon>
        <taxon>Bacillales</taxon>
        <taxon>Thermoactinomycetaceae</taxon>
        <taxon>Thermoflavimicrobium</taxon>
    </lineage>
</organism>
<evidence type="ECO:0008006" key="3">
    <source>
        <dbReference type="Google" id="ProtNLM"/>
    </source>
</evidence>
<evidence type="ECO:0000313" key="2">
    <source>
        <dbReference type="Proteomes" id="UP000251213"/>
    </source>
</evidence>
<dbReference type="OrthoDB" id="3004827at2"/>
<keyword evidence="2" id="KW-1185">Reference proteome</keyword>
<evidence type="ECO:0000313" key="1">
    <source>
        <dbReference type="EMBL" id="RAL26494.1"/>
    </source>
</evidence>
<protein>
    <recommendedName>
        <fullName evidence="3">t-SNARE coiled-coil homology domain-containing protein</fullName>
    </recommendedName>
</protein>
<name>A0A364K876_9BACL</name>
<accession>A0A364K876</accession>
<reference evidence="1 2" key="1">
    <citation type="submission" date="2018-06" db="EMBL/GenBank/DDBJ databases">
        <title>Thermoflavimicrobium daqus sp. nov., a thermophilic microbe isolated from Moutai-flavour Daqu.</title>
        <authorList>
            <person name="Wang X."/>
            <person name="Zhou H."/>
        </authorList>
    </citation>
    <scope>NUCLEOTIDE SEQUENCE [LARGE SCALE GENOMIC DNA]</scope>
    <source>
        <strain evidence="1 2">FBKL4.011</strain>
    </source>
</reference>
<comment type="caution">
    <text evidence="1">The sequence shown here is derived from an EMBL/GenBank/DDBJ whole genome shotgun (WGS) entry which is preliminary data.</text>
</comment>
<proteinExistence type="predicted"/>
<reference evidence="1 2" key="2">
    <citation type="submission" date="2018-06" db="EMBL/GenBank/DDBJ databases">
        <authorList>
            <person name="Zhirakovskaya E."/>
        </authorList>
    </citation>
    <scope>NUCLEOTIDE SEQUENCE [LARGE SCALE GENOMIC DNA]</scope>
    <source>
        <strain evidence="1 2">FBKL4.011</strain>
    </source>
</reference>